<dbReference type="Proteomes" id="UP000671399">
    <property type="component" value="Unassembled WGS sequence"/>
</dbReference>
<accession>A0ABS3VEL0</accession>
<sequence>MTEQLTLRRYDAAESEGITERLIDLYLEAHAGDGGFYSADRYRRQLSAHRQRAGWVLITATLAEELIGYVYGFPLAPDTRWWDGIEEPVPAGFTDEDGQRTFAICELLVRAAWRRQGVARTLHDNLLGSRHEERMTLLARPDNGPAQAAYRSWGWQTVTRLRPGWPDAPLFDILTYDSRKVCSPEWPPVAQGNPRP</sequence>
<evidence type="ECO:0000259" key="1">
    <source>
        <dbReference type="PROSITE" id="PS51186"/>
    </source>
</evidence>
<reference evidence="2 3" key="1">
    <citation type="submission" date="2021-03" db="EMBL/GenBank/DDBJ databases">
        <authorList>
            <person name="Lee D.-H."/>
        </authorList>
    </citation>
    <scope>NUCLEOTIDE SEQUENCE [LARGE SCALE GENOMIC DNA]</scope>
    <source>
        <strain evidence="2 3">MMS20-R2-23</strain>
    </source>
</reference>
<dbReference type="PROSITE" id="PS51186">
    <property type="entry name" value="GNAT"/>
    <property type="match status" value="1"/>
</dbReference>
<dbReference type="InterPro" id="IPR016181">
    <property type="entry name" value="Acyl_CoA_acyltransferase"/>
</dbReference>
<dbReference type="EMBL" id="JAGFWR010000020">
    <property type="protein sequence ID" value="MBO4164081.1"/>
    <property type="molecule type" value="Genomic_DNA"/>
</dbReference>
<evidence type="ECO:0000313" key="2">
    <source>
        <dbReference type="EMBL" id="MBO4164081.1"/>
    </source>
</evidence>
<organism evidence="2 3">
    <name type="scientific">Micromonospora antibiotica</name>
    <dbReference type="NCBI Taxonomy" id="2807623"/>
    <lineage>
        <taxon>Bacteria</taxon>
        <taxon>Bacillati</taxon>
        <taxon>Actinomycetota</taxon>
        <taxon>Actinomycetes</taxon>
        <taxon>Micromonosporales</taxon>
        <taxon>Micromonosporaceae</taxon>
        <taxon>Micromonospora</taxon>
    </lineage>
</organism>
<dbReference type="SUPFAM" id="SSF55729">
    <property type="entry name" value="Acyl-CoA N-acyltransferases (Nat)"/>
    <property type="match status" value="1"/>
</dbReference>
<gene>
    <name evidence="2" type="ORF">JQN83_25140</name>
</gene>
<keyword evidence="3" id="KW-1185">Reference proteome</keyword>
<proteinExistence type="predicted"/>
<dbReference type="Pfam" id="PF00583">
    <property type="entry name" value="Acetyltransf_1"/>
    <property type="match status" value="1"/>
</dbReference>
<comment type="caution">
    <text evidence="2">The sequence shown here is derived from an EMBL/GenBank/DDBJ whole genome shotgun (WGS) entry which is preliminary data.</text>
</comment>
<evidence type="ECO:0000313" key="3">
    <source>
        <dbReference type="Proteomes" id="UP000671399"/>
    </source>
</evidence>
<name>A0ABS3VEL0_9ACTN</name>
<feature type="domain" description="N-acetyltransferase" evidence="1">
    <location>
        <begin position="5"/>
        <end position="177"/>
    </location>
</feature>
<dbReference type="RefSeq" id="WP_208569627.1">
    <property type="nucleotide sequence ID" value="NZ_JAGFWR010000020.1"/>
</dbReference>
<dbReference type="InterPro" id="IPR000182">
    <property type="entry name" value="GNAT_dom"/>
</dbReference>
<dbReference type="Gene3D" id="3.40.630.30">
    <property type="match status" value="1"/>
</dbReference>
<protein>
    <submittedName>
        <fullName evidence="2">GNAT family N-acetyltransferase</fullName>
    </submittedName>
</protein>